<accession>A0ABY5YD84</accession>
<feature type="compositionally biased region" description="Low complexity" evidence="1">
    <location>
        <begin position="129"/>
        <end position="142"/>
    </location>
</feature>
<feature type="compositionally biased region" description="Low complexity" evidence="1">
    <location>
        <begin position="47"/>
        <end position="64"/>
    </location>
</feature>
<sequence length="197" mass="20339">MTSKAVTAPTNPHGGATLSALYSTGWGLFGPAPTLWEGGSPAEPGNAPATPAQPAAQPAAPAQPSGGDIARSLQNLIDRQGGSDRAAQLLFDENREYRTRIRTLEGQLPAQGATVLTPSRPSSGPPTRPSTLTPSPSAPSLSKAQRQCSARRAAPWPTLPARTQTSSLTVCAWLACGPRCARSQQKARTPHGGKCAS</sequence>
<name>A0ABY5YD84_9DEIO</name>
<evidence type="ECO:0000256" key="1">
    <source>
        <dbReference type="SAM" id="MobiDB-lite"/>
    </source>
</evidence>
<evidence type="ECO:0000313" key="2">
    <source>
        <dbReference type="EMBL" id="UWX62773.1"/>
    </source>
</evidence>
<organism evidence="2 3">
    <name type="scientific">Deinococcus rubellus</name>
    <dbReference type="NCBI Taxonomy" id="1889240"/>
    <lineage>
        <taxon>Bacteria</taxon>
        <taxon>Thermotogati</taxon>
        <taxon>Deinococcota</taxon>
        <taxon>Deinococci</taxon>
        <taxon>Deinococcales</taxon>
        <taxon>Deinococcaceae</taxon>
        <taxon>Deinococcus</taxon>
    </lineage>
</organism>
<gene>
    <name evidence="2" type="ORF">N0D28_08300</name>
</gene>
<protein>
    <submittedName>
        <fullName evidence="2">Uncharacterized protein</fullName>
    </submittedName>
</protein>
<dbReference type="Proteomes" id="UP001060261">
    <property type="component" value="Chromosome"/>
</dbReference>
<feature type="region of interest" description="Disordered" evidence="1">
    <location>
        <begin position="1"/>
        <end position="20"/>
    </location>
</feature>
<proteinExistence type="predicted"/>
<feature type="region of interest" description="Disordered" evidence="1">
    <location>
        <begin position="32"/>
        <end position="77"/>
    </location>
</feature>
<feature type="region of interest" description="Disordered" evidence="1">
    <location>
        <begin position="101"/>
        <end position="161"/>
    </location>
</feature>
<feature type="compositionally biased region" description="Polar residues" evidence="1">
    <location>
        <begin position="1"/>
        <end position="10"/>
    </location>
</feature>
<evidence type="ECO:0000313" key="3">
    <source>
        <dbReference type="Proteomes" id="UP001060261"/>
    </source>
</evidence>
<reference evidence="2" key="1">
    <citation type="submission" date="2022-09" db="EMBL/GenBank/DDBJ databases">
        <title>genome sequence of Deinococcus rubellus.</title>
        <authorList>
            <person name="Srinivasan S."/>
        </authorList>
    </citation>
    <scope>NUCLEOTIDE SEQUENCE</scope>
    <source>
        <strain evidence="2">Ant6</strain>
    </source>
</reference>
<dbReference type="EMBL" id="CP104213">
    <property type="protein sequence ID" value="UWX62773.1"/>
    <property type="molecule type" value="Genomic_DNA"/>
</dbReference>
<keyword evidence="3" id="KW-1185">Reference proteome</keyword>
<dbReference type="RefSeq" id="WP_260559068.1">
    <property type="nucleotide sequence ID" value="NZ_CP104213.1"/>
</dbReference>